<feature type="domain" description="Peripheral subunit-binding (PSBD)" evidence="6">
    <location>
        <begin position="178"/>
        <end position="218"/>
    </location>
</feature>
<evidence type="ECO:0000256" key="1">
    <source>
        <dbReference type="ARBA" id="ARBA00007317"/>
    </source>
</evidence>
<gene>
    <name evidence="7" type="ORF">GcC1_225021</name>
</gene>
<dbReference type="InterPro" id="IPR000089">
    <property type="entry name" value="Biotin_lipoyl"/>
</dbReference>
<dbReference type="GO" id="GO:0006086">
    <property type="term" value="P:pyruvate decarboxylation to acetyl-CoA"/>
    <property type="evidence" value="ECO:0007669"/>
    <property type="project" value="InterPro"/>
</dbReference>
<dbReference type="FunFam" id="2.40.50.100:FF:000010">
    <property type="entry name" value="Acetyltransferase component of pyruvate dehydrogenase complex"/>
    <property type="match status" value="1"/>
</dbReference>
<reference evidence="7 8" key="1">
    <citation type="journal article" date="2018" name="BMC Genomics">
        <title>Comparative genome analyses reveal sequence features reflecting distinct modes of host-adaptation between dicot and monocot powdery mildew.</title>
        <authorList>
            <person name="Wu Y."/>
            <person name="Ma X."/>
            <person name="Pan Z."/>
            <person name="Kale S.D."/>
            <person name="Song Y."/>
            <person name="King H."/>
            <person name="Zhang Q."/>
            <person name="Presley C."/>
            <person name="Deng X."/>
            <person name="Wei C.I."/>
            <person name="Xiao S."/>
        </authorList>
    </citation>
    <scope>NUCLEOTIDE SEQUENCE [LARGE SCALE GENOMIC DNA]</scope>
    <source>
        <strain evidence="7">UCSC1</strain>
    </source>
</reference>
<dbReference type="SUPFAM" id="SSF51230">
    <property type="entry name" value="Single hybrid motif"/>
    <property type="match status" value="1"/>
</dbReference>
<dbReference type="Gene3D" id="4.10.320.10">
    <property type="entry name" value="E3-binding domain"/>
    <property type="match status" value="1"/>
</dbReference>
<dbReference type="InterPro" id="IPR003016">
    <property type="entry name" value="2-oxoA_DH_lipoyl-BS"/>
</dbReference>
<dbReference type="Pfam" id="PF00364">
    <property type="entry name" value="Biotin_lipoyl"/>
    <property type="match status" value="1"/>
</dbReference>
<dbReference type="InterPro" id="IPR004167">
    <property type="entry name" value="PSBD"/>
</dbReference>
<feature type="region of interest" description="Disordered" evidence="4">
    <location>
        <begin position="131"/>
        <end position="172"/>
    </location>
</feature>
<evidence type="ECO:0000313" key="8">
    <source>
        <dbReference type="Proteomes" id="UP000285405"/>
    </source>
</evidence>
<evidence type="ECO:0000259" key="5">
    <source>
        <dbReference type="PROSITE" id="PS50968"/>
    </source>
</evidence>
<dbReference type="PROSITE" id="PS51826">
    <property type="entry name" value="PSBD"/>
    <property type="match status" value="1"/>
</dbReference>
<evidence type="ECO:0000256" key="2">
    <source>
        <dbReference type="ARBA" id="ARBA00022823"/>
    </source>
</evidence>
<dbReference type="PANTHER" id="PTHR23151:SF82">
    <property type="entry name" value="PYRUVATE DEHYDROGENASE COMPLEX PROTEIN X COMPONENT, MITOCHONDRIAL"/>
    <property type="match status" value="1"/>
</dbReference>
<feature type="compositionally biased region" description="Polar residues" evidence="4">
    <location>
        <begin position="150"/>
        <end position="172"/>
    </location>
</feature>
<dbReference type="Gene3D" id="2.40.50.100">
    <property type="match status" value="1"/>
</dbReference>
<dbReference type="CDD" id="cd06849">
    <property type="entry name" value="lipoyl_domain"/>
    <property type="match status" value="1"/>
</dbReference>
<comment type="similarity">
    <text evidence="1">Belongs to the 2-oxoacid dehydrogenase family.</text>
</comment>
<dbReference type="SUPFAM" id="SSF47005">
    <property type="entry name" value="Peripheral subunit-binding domain of 2-oxo acid dehydrogenase complex"/>
    <property type="match status" value="1"/>
</dbReference>
<feature type="domain" description="Lipoyl-binding" evidence="5">
    <location>
        <begin position="38"/>
        <end position="114"/>
    </location>
</feature>
<dbReference type="PANTHER" id="PTHR23151">
    <property type="entry name" value="DIHYDROLIPOAMIDE ACETYL/SUCCINYL-TRANSFERASE-RELATED"/>
    <property type="match status" value="1"/>
</dbReference>
<dbReference type="InterPro" id="IPR036625">
    <property type="entry name" value="E3-bd_dom_sf"/>
</dbReference>
<dbReference type="PROSITE" id="PS00189">
    <property type="entry name" value="LIPOYL"/>
    <property type="match status" value="1"/>
</dbReference>
<dbReference type="PROSITE" id="PS50968">
    <property type="entry name" value="BIOTINYL_LIPOYL"/>
    <property type="match status" value="1"/>
</dbReference>
<evidence type="ECO:0000256" key="4">
    <source>
        <dbReference type="SAM" id="MobiDB-lite"/>
    </source>
</evidence>
<name>A0A420H6M3_9PEZI</name>
<keyword evidence="3" id="KW-0809">Transit peptide</keyword>
<dbReference type="EMBL" id="MCBR01022506">
    <property type="protein sequence ID" value="RKF53070.1"/>
    <property type="molecule type" value="Genomic_DNA"/>
</dbReference>
<dbReference type="Pfam" id="PF02817">
    <property type="entry name" value="E3_binding"/>
    <property type="match status" value="1"/>
</dbReference>
<comment type="caution">
    <text evidence="7">The sequence shown here is derived from an EMBL/GenBank/DDBJ whole genome shotgun (WGS) entry which is preliminary data.</text>
</comment>
<dbReference type="AlphaFoldDB" id="A0A420H6M3"/>
<dbReference type="OrthoDB" id="202158at2759"/>
<sequence length="430" mass="47213">MAYFLLSACSLSLRLPARELRRNAIFRGLRTSAARLIAQKLSMPALSPTMTEGNIAKWNVKEGDTFSAGDVLLEIETDKASMDVEAQDDGILAKIIQADGCKGIKVGTLIGILAEAGDDLKTLNIPLEESTKSESLQKKLSNLEAEPSHQKNSPPKSITSHTTKSDNSVTSVKRQSYPLLPSVQNLMRLHNLDDSTIKNMTPTGPNNRLLKGDVLAYLGHISASYPAQLSSKISYLSHLDLSNIKIREPPLASKVVEAVKPSNSKPETKVSLEQTVSLKNVHVIQEKIKNLLGVSLAEDVFIMRATNIANKNLPLPKSYKATPNELFESILGLRKNSITKSAKSRPFSPAIFNTSSALIAPVTRPAKSKNYDIIDMLSGKKFNKLKTNELVESEQKTFKLEVAKDEEERARIFLDEIKTTLESRPGSLVL</sequence>
<protein>
    <submittedName>
        <fullName evidence="7">Putative pyruvate dehydrogenase protein X component, mitochondrial</fullName>
    </submittedName>
</protein>
<dbReference type="GO" id="GO:0045254">
    <property type="term" value="C:pyruvate dehydrogenase complex"/>
    <property type="evidence" value="ECO:0007669"/>
    <property type="project" value="InterPro"/>
</dbReference>
<evidence type="ECO:0000259" key="6">
    <source>
        <dbReference type="PROSITE" id="PS51826"/>
    </source>
</evidence>
<evidence type="ECO:0000256" key="3">
    <source>
        <dbReference type="ARBA" id="ARBA00022946"/>
    </source>
</evidence>
<dbReference type="GO" id="GO:0004742">
    <property type="term" value="F:dihydrolipoyllysine-residue acetyltransferase activity"/>
    <property type="evidence" value="ECO:0007669"/>
    <property type="project" value="TreeGrafter"/>
</dbReference>
<dbReference type="Proteomes" id="UP000285405">
    <property type="component" value="Unassembled WGS sequence"/>
</dbReference>
<evidence type="ECO:0000313" key="7">
    <source>
        <dbReference type="EMBL" id="RKF53070.1"/>
    </source>
</evidence>
<accession>A0A420H6M3</accession>
<organism evidence="7 8">
    <name type="scientific">Golovinomyces cichoracearum</name>
    <dbReference type="NCBI Taxonomy" id="62708"/>
    <lineage>
        <taxon>Eukaryota</taxon>
        <taxon>Fungi</taxon>
        <taxon>Dikarya</taxon>
        <taxon>Ascomycota</taxon>
        <taxon>Pezizomycotina</taxon>
        <taxon>Leotiomycetes</taxon>
        <taxon>Erysiphales</taxon>
        <taxon>Erysiphaceae</taxon>
        <taxon>Golovinomyces</taxon>
    </lineage>
</organism>
<dbReference type="InterPro" id="IPR045257">
    <property type="entry name" value="E2/Pdx1"/>
</dbReference>
<keyword evidence="2" id="KW-0450">Lipoyl</keyword>
<dbReference type="InterPro" id="IPR011053">
    <property type="entry name" value="Single_hybrid_motif"/>
</dbReference>
<proteinExistence type="inferred from homology"/>
<keyword evidence="7" id="KW-0670">Pyruvate</keyword>